<dbReference type="RefSeq" id="WP_284131232.1">
    <property type="nucleotide sequence ID" value="NZ_JASKYM010000001.1"/>
</dbReference>
<feature type="transmembrane region" description="Helical" evidence="1">
    <location>
        <begin position="414"/>
        <end position="432"/>
    </location>
</feature>
<keyword evidence="3" id="KW-1185">Reference proteome</keyword>
<feature type="transmembrane region" description="Helical" evidence="1">
    <location>
        <begin position="163"/>
        <end position="183"/>
    </location>
</feature>
<keyword evidence="1" id="KW-1133">Transmembrane helix</keyword>
<feature type="transmembrane region" description="Helical" evidence="1">
    <location>
        <begin position="54"/>
        <end position="80"/>
    </location>
</feature>
<feature type="transmembrane region" description="Helical" evidence="1">
    <location>
        <begin position="195"/>
        <end position="212"/>
    </location>
</feature>
<evidence type="ECO:0000313" key="3">
    <source>
        <dbReference type="Proteomes" id="UP001301012"/>
    </source>
</evidence>
<feature type="transmembrane region" description="Helical" evidence="1">
    <location>
        <begin position="255"/>
        <end position="274"/>
    </location>
</feature>
<proteinExistence type="predicted"/>
<feature type="transmembrane region" description="Helical" evidence="1">
    <location>
        <begin position="362"/>
        <end position="382"/>
    </location>
</feature>
<feature type="transmembrane region" description="Helical" evidence="1">
    <location>
        <begin position="6"/>
        <end position="24"/>
    </location>
</feature>
<protein>
    <submittedName>
        <fullName evidence="2">O-antigen polymerase</fullName>
    </submittedName>
</protein>
<keyword evidence="1" id="KW-0812">Transmembrane</keyword>
<keyword evidence="1" id="KW-0472">Membrane</keyword>
<organism evidence="2 3">
    <name type="scientific">Romboutsia sedimentorum</name>
    <dbReference type="NCBI Taxonomy" id="1368474"/>
    <lineage>
        <taxon>Bacteria</taxon>
        <taxon>Bacillati</taxon>
        <taxon>Bacillota</taxon>
        <taxon>Clostridia</taxon>
        <taxon>Peptostreptococcales</taxon>
        <taxon>Peptostreptococcaceae</taxon>
        <taxon>Romboutsia</taxon>
    </lineage>
</organism>
<name>A0ABT7E8F7_9FIRM</name>
<evidence type="ECO:0000256" key="1">
    <source>
        <dbReference type="SAM" id="Phobius"/>
    </source>
</evidence>
<gene>
    <name evidence="2" type="ORF">QOZ84_01725</name>
</gene>
<feature type="transmembrane region" description="Helical" evidence="1">
    <location>
        <begin position="218"/>
        <end position="234"/>
    </location>
</feature>
<dbReference type="NCBIfam" id="TIGR04370">
    <property type="entry name" value="glyco_rpt_poly"/>
    <property type="match status" value="1"/>
</dbReference>
<dbReference type="EMBL" id="JASKYM010000001">
    <property type="protein sequence ID" value="MDK2562251.1"/>
    <property type="molecule type" value="Genomic_DNA"/>
</dbReference>
<feature type="transmembrane region" description="Helical" evidence="1">
    <location>
        <begin position="111"/>
        <end position="128"/>
    </location>
</feature>
<feature type="transmembrane region" description="Helical" evidence="1">
    <location>
        <begin position="391"/>
        <end position="408"/>
    </location>
</feature>
<comment type="caution">
    <text evidence="2">The sequence shown here is derived from an EMBL/GenBank/DDBJ whole genome shotgun (WGS) entry which is preliminary data.</text>
</comment>
<reference evidence="2 3" key="1">
    <citation type="submission" date="2023-05" db="EMBL/GenBank/DDBJ databases">
        <title>Rombocin, a short stable natural nisin variant, displays selective antimicrobial activity against Listeria monocytogenes and employs dual mode of action to kill target bacterial strains.</title>
        <authorList>
            <person name="Wambui J."/>
            <person name="Stephan R."/>
            <person name="Kuipers O.P."/>
        </authorList>
    </citation>
    <scope>NUCLEOTIDE SEQUENCE [LARGE SCALE GENOMIC DNA]</scope>
    <source>
        <strain evidence="2 3">RC002</strain>
    </source>
</reference>
<accession>A0ABT7E8F7</accession>
<evidence type="ECO:0000313" key="2">
    <source>
        <dbReference type="EMBL" id="MDK2562251.1"/>
    </source>
</evidence>
<sequence>MELLFSIIIFIQLLIAIIILKEILHPLVILKEVVFLGTIGLLIFHKQWNINISAMTVFILSTAIIWVDLGFVFTTILANISKRKKICLKNNQNLKKQEHTKNRFNISTTRAILSTIIILTTIIVYLKMGSDYISGADNVEDFTMGLMVYKGQTRSDGSVDLGIWTYILLICRMVGLVYLYFAVKEYMTNGWSKKISALLLPPISVFIMGYILGIRSILLIYSLIVVFVSYATQLKSNKYGKSINKTRLEIKYFRIGIICIMLIFSYFLIVGKLSGKVGNNEGLNNIAIYLSGGIGAFDSVYRDYTLTSDLFGQQTFRLIYKTLNIIPWFDFETQNTINTTIYSTGGFRTNVYTVNLNFMTDFGYMGVILCNMLIGMFHGFLYNKSKNEKNAGVWTVLNAFFMMPLVSYLNAEKYFAAMTLNAIYFLSIYILIKSPILYKRKARD</sequence>
<dbReference type="Proteomes" id="UP001301012">
    <property type="component" value="Unassembled WGS sequence"/>
</dbReference>
<feature type="transmembrane region" description="Helical" evidence="1">
    <location>
        <begin position="29"/>
        <end position="48"/>
    </location>
</feature>